<evidence type="ECO:0000313" key="3">
    <source>
        <dbReference type="Proteomes" id="UP000075714"/>
    </source>
</evidence>
<feature type="compositionally biased region" description="Low complexity" evidence="1">
    <location>
        <begin position="60"/>
        <end position="108"/>
    </location>
</feature>
<dbReference type="Proteomes" id="UP000075714">
    <property type="component" value="Unassembled WGS sequence"/>
</dbReference>
<proteinExistence type="predicted"/>
<dbReference type="EMBL" id="LSYV01000027">
    <property type="protein sequence ID" value="KXZ48673.1"/>
    <property type="molecule type" value="Genomic_DNA"/>
</dbReference>
<dbReference type="OrthoDB" id="543208at2759"/>
<dbReference type="AlphaFoldDB" id="A0A150GFW4"/>
<dbReference type="GO" id="GO:0000785">
    <property type="term" value="C:chromatin"/>
    <property type="evidence" value="ECO:0007669"/>
    <property type="project" value="TreeGrafter"/>
</dbReference>
<dbReference type="PANTHER" id="PTHR10782:SF4">
    <property type="entry name" value="TONALLI, ISOFORM E"/>
    <property type="match status" value="1"/>
</dbReference>
<dbReference type="PANTHER" id="PTHR10782">
    <property type="entry name" value="ZINC FINGER MIZ DOMAIN-CONTAINING PROTEIN"/>
    <property type="match status" value="1"/>
</dbReference>
<sequence>MLPAPAPTPEPPLKRHRPAHAGDLHTSVSGAALDSSSVTPASAARQSTCAASQPQPPQPLQQVLSQQQESSQPQTQQQTQPQHHQQTPSQLSSSQKPPLQQRPSPYGTAAGGGGGPAPLASGAIAVLPTSLPAWAEAALQGVDPFWQPQETLAVITTQLSGPAPGTHGQLQSASALFTVSPGAVAEIAAGRAQADQAANLSPGLRPGSNRLTLLWPVGVAGAVAALRLCRRRGPEQLAANMAAPLPLDELTAAVVRHMTGGGGGDTARDGGDGGDGPNDGNDGEEMLGSGLLALPLRCPLSGGVAARPAHFGRLAAAAPLAFFDAEPFLEVACRSGSWQCPVTGRAGSVEDLRPHAYLAAVLRCIDASGARGRVEAIEVGPDGRWRPKDSRVPFMSVLEGGGACRFDPKLLEPEEAAGGGADVVDLTDD</sequence>
<comment type="caution">
    <text evidence="2">The sequence shown here is derived from an EMBL/GenBank/DDBJ whole genome shotgun (WGS) entry which is preliminary data.</text>
</comment>
<feature type="region of interest" description="Disordered" evidence="1">
    <location>
        <begin position="1"/>
        <end position="115"/>
    </location>
</feature>
<feature type="compositionally biased region" description="Polar residues" evidence="1">
    <location>
        <begin position="26"/>
        <end position="51"/>
    </location>
</feature>
<organism evidence="2 3">
    <name type="scientific">Gonium pectorale</name>
    <name type="common">Green alga</name>
    <dbReference type="NCBI Taxonomy" id="33097"/>
    <lineage>
        <taxon>Eukaryota</taxon>
        <taxon>Viridiplantae</taxon>
        <taxon>Chlorophyta</taxon>
        <taxon>core chlorophytes</taxon>
        <taxon>Chlorophyceae</taxon>
        <taxon>CS clade</taxon>
        <taxon>Chlamydomonadales</taxon>
        <taxon>Volvocaceae</taxon>
        <taxon>Gonium</taxon>
    </lineage>
</organism>
<keyword evidence="3" id="KW-1185">Reference proteome</keyword>
<name>A0A150GFW4_GONPE</name>
<feature type="compositionally biased region" description="Pro residues" evidence="1">
    <location>
        <begin position="1"/>
        <end position="11"/>
    </location>
</feature>
<dbReference type="InterPro" id="IPR013083">
    <property type="entry name" value="Znf_RING/FYVE/PHD"/>
</dbReference>
<dbReference type="GO" id="GO:0061665">
    <property type="term" value="F:SUMO ligase activity"/>
    <property type="evidence" value="ECO:0007669"/>
    <property type="project" value="TreeGrafter"/>
</dbReference>
<reference evidence="3" key="1">
    <citation type="journal article" date="2016" name="Nat. Commun.">
        <title>The Gonium pectorale genome demonstrates co-option of cell cycle regulation during the evolution of multicellularity.</title>
        <authorList>
            <person name="Hanschen E.R."/>
            <person name="Marriage T.N."/>
            <person name="Ferris P.J."/>
            <person name="Hamaji T."/>
            <person name="Toyoda A."/>
            <person name="Fujiyama A."/>
            <person name="Neme R."/>
            <person name="Noguchi H."/>
            <person name="Minakuchi Y."/>
            <person name="Suzuki M."/>
            <person name="Kawai-Toyooka H."/>
            <person name="Smith D.R."/>
            <person name="Sparks H."/>
            <person name="Anderson J."/>
            <person name="Bakaric R."/>
            <person name="Luria V."/>
            <person name="Karger A."/>
            <person name="Kirschner M.W."/>
            <person name="Durand P.M."/>
            <person name="Michod R.E."/>
            <person name="Nozaki H."/>
            <person name="Olson B.J."/>
        </authorList>
    </citation>
    <scope>NUCLEOTIDE SEQUENCE [LARGE SCALE GENOMIC DNA]</scope>
    <source>
        <strain evidence="3">NIES-2863</strain>
    </source>
</reference>
<evidence type="ECO:0000313" key="2">
    <source>
        <dbReference type="EMBL" id="KXZ48673.1"/>
    </source>
</evidence>
<feature type="region of interest" description="Disordered" evidence="1">
    <location>
        <begin position="258"/>
        <end position="286"/>
    </location>
</feature>
<dbReference type="Gene3D" id="3.30.40.10">
    <property type="entry name" value="Zinc/RING finger domain, C3HC4 (zinc finger)"/>
    <property type="match status" value="1"/>
</dbReference>
<dbReference type="STRING" id="33097.A0A150GFW4"/>
<dbReference type="GO" id="GO:0016925">
    <property type="term" value="P:protein sumoylation"/>
    <property type="evidence" value="ECO:0007669"/>
    <property type="project" value="TreeGrafter"/>
</dbReference>
<accession>A0A150GFW4</accession>
<protein>
    <submittedName>
        <fullName evidence="2">Uncharacterized protein</fullName>
    </submittedName>
</protein>
<gene>
    <name evidence="2" type="ORF">GPECTOR_26g576</name>
</gene>
<evidence type="ECO:0000256" key="1">
    <source>
        <dbReference type="SAM" id="MobiDB-lite"/>
    </source>
</evidence>